<organism evidence="2 3">
    <name type="scientific">Vibrio navarrensis</name>
    <dbReference type="NCBI Taxonomy" id="29495"/>
    <lineage>
        <taxon>Bacteria</taxon>
        <taxon>Pseudomonadati</taxon>
        <taxon>Pseudomonadota</taxon>
        <taxon>Gammaproteobacteria</taxon>
        <taxon>Vibrionales</taxon>
        <taxon>Vibrionaceae</taxon>
        <taxon>Vibrio</taxon>
    </lineage>
</organism>
<protein>
    <submittedName>
        <fullName evidence="2">Uncharacterized protein</fullName>
    </submittedName>
</protein>
<feature type="transmembrane region" description="Helical" evidence="1">
    <location>
        <begin position="47"/>
        <end position="63"/>
    </location>
</feature>
<dbReference type="RefSeq" id="WP_193168296.1">
    <property type="nucleotide sequence ID" value="NZ_CP065217.1"/>
</dbReference>
<evidence type="ECO:0000313" key="2">
    <source>
        <dbReference type="EMBL" id="QPL52367.1"/>
    </source>
</evidence>
<dbReference type="EMBL" id="CP065217">
    <property type="protein sequence ID" value="QPL52367.1"/>
    <property type="molecule type" value="Genomic_DNA"/>
</dbReference>
<dbReference type="AlphaFoldDB" id="A0AAJ4I8Z5"/>
<gene>
    <name evidence="2" type="ORF">I3X05_10025</name>
</gene>
<keyword evidence="1" id="KW-0812">Transmembrane</keyword>
<keyword evidence="1" id="KW-0472">Membrane</keyword>
<keyword evidence="1" id="KW-1133">Transmembrane helix</keyword>
<evidence type="ECO:0000256" key="1">
    <source>
        <dbReference type="SAM" id="Phobius"/>
    </source>
</evidence>
<reference evidence="2 3" key="1">
    <citation type="submission" date="2020-11" db="EMBL/GenBank/DDBJ databases">
        <title>Complete and Circularized Genome Assembly of a human isolate of Vibrio navarrensis biotype pommerensis with MiSeq and MinION Sequence Data.</title>
        <authorList>
            <person name="Schwartz K."/>
            <person name="Borowiak M."/>
            <person name="Deneke C."/>
            <person name="Balau V."/>
            <person name="Metelmann C."/>
            <person name="Strauch E."/>
        </authorList>
    </citation>
    <scope>NUCLEOTIDE SEQUENCE [LARGE SCALE GENOMIC DNA]</scope>
    <source>
        <strain evidence="2 3">20-VB00237</strain>
    </source>
</reference>
<evidence type="ECO:0000313" key="3">
    <source>
        <dbReference type="Proteomes" id="UP000594435"/>
    </source>
</evidence>
<proteinExistence type="predicted"/>
<name>A0AAJ4I8Z5_9VIBR</name>
<sequence>MNELLNTLMVCAVLVSLFPLIKSSKGFYEEWSEMENEHWRSRGAPPFVVFHFGMFLFVPIPMLFGKDLDQLNNNRLLKLRNDLRYSFAIFSLLLLSSQLN</sequence>
<dbReference type="Proteomes" id="UP000594435">
    <property type="component" value="Chromosome 1"/>
</dbReference>
<accession>A0AAJ4I8Z5</accession>